<feature type="domain" description="Reverse transcriptase" evidence="2">
    <location>
        <begin position="126"/>
        <end position="203"/>
    </location>
</feature>
<accession>A0AAD7UT16</accession>
<dbReference type="InterPro" id="IPR000477">
    <property type="entry name" value="RT_dom"/>
</dbReference>
<keyword evidence="4" id="KW-1185">Reference proteome</keyword>
<dbReference type="Proteomes" id="UP001234581">
    <property type="component" value="Unassembled WGS sequence"/>
</dbReference>
<dbReference type="PANTHER" id="PTHR24559">
    <property type="entry name" value="TRANSPOSON TY3-I GAG-POL POLYPROTEIN"/>
    <property type="match status" value="1"/>
</dbReference>
<evidence type="ECO:0000259" key="2">
    <source>
        <dbReference type="Pfam" id="PF00078"/>
    </source>
</evidence>
<dbReference type="GeneID" id="83219619"/>
<evidence type="ECO:0000256" key="1">
    <source>
        <dbReference type="SAM" id="MobiDB-lite"/>
    </source>
</evidence>
<name>A0AAD7UT16_9FUNG</name>
<organism evidence="3 4">
    <name type="scientific">Lichtheimia ornata</name>
    <dbReference type="NCBI Taxonomy" id="688661"/>
    <lineage>
        <taxon>Eukaryota</taxon>
        <taxon>Fungi</taxon>
        <taxon>Fungi incertae sedis</taxon>
        <taxon>Mucoromycota</taxon>
        <taxon>Mucoromycotina</taxon>
        <taxon>Mucoromycetes</taxon>
        <taxon>Mucorales</taxon>
        <taxon>Lichtheimiaceae</taxon>
        <taxon>Lichtheimia</taxon>
    </lineage>
</organism>
<dbReference type="InterPro" id="IPR053134">
    <property type="entry name" value="RNA-dir_DNA_polymerase"/>
</dbReference>
<dbReference type="Gene3D" id="3.10.10.10">
    <property type="entry name" value="HIV Type 1 Reverse Transcriptase, subunit A, domain 1"/>
    <property type="match status" value="1"/>
</dbReference>
<evidence type="ECO:0000313" key="4">
    <source>
        <dbReference type="Proteomes" id="UP001234581"/>
    </source>
</evidence>
<dbReference type="RefSeq" id="XP_058337041.1">
    <property type="nucleotide sequence ID" value="XM_058492178.1"/>
</dbReference>
<dbReference type="SUPFAM" id="SSF56672">
    <property type="entry name" value="DNA/RNA polymerases"/>
    <property type="match status" value="1"/>
</dbReference>
<dbReference type="EMBL" id="JARTCD010000117">
    <property type="protein sequence ID" value="KAJ8652127.1"/>
    <property type="molecule type" value="Genomic_DNA"/>
</dbReference>
<comment type="caution">
    <text evidence="3">The sequence shown here is derived from an EMBL/GenBank/DDBJ whole genome shotgun (WGS) entry which is preliminary data.</text>
</comment>
<gene>
    <name evidence="3" type="ORF">O0I10_012232</name>
</gene>
<feature type="region of interest" description="Disordered" evidence="1">
    <location>
        <begin position="1"/>
        <end position="24"/>
    </location>
</feature>
<dbReference type="Pfam" id="PF00078">
    <property type="entry name" value="RVT_1"/>
    <property type="match status" value="1"/>
</dbReference>
<dbReference type="AlphaFoldDB" id="A0AAD7UT16"/>
<protein>
    <recommendedName>
        <fullName evidence="2">Reverse transcriptase domain-containing protein</fullName>
    </recommendedName>
</protein>
<proteinExistence type="predicted"/>
<evidence type="ECO:0000313" key="3">
    <source>
        <dbReference type="EMBL" id="KAJ8652127.1"/>
    </source>
</evidence>
<feature type="non-terminal residue" evidence="3">
    <location>
        <position position="205"/>
    </location>
</feature>
<dbReference type="CDD" id="cd01647">
    <property type="entry name" value="RT_LTR"/>
    <property type="match status" value="1"/>
</dbReference>
<dbReference type="PANTHER" id="PTHR24559:SF444">
    <property type="entry name" value="REVERSE TRANSCRIPTASE DOMAIN-CONTAINING PROTEIN"/>
    <property type="match status" value="1"/>
</dbReference>
<dbReference type="InterPro" id="IPR043502">
    <property type="entry name" value="DNA/RNA_pol_sf"/>
</dbReference>
<reference evidence="3 4" key="1">
    <citation type="submission" date="2023-03" db="EMBL/GenBank/DDBJ databases">
        <title>Genome sequence of Lichtheimia ornata CBS 291.66.</title>
        <authorList>
            <person name="Mohabir J.T."/>
            <person name="Shea T.P."/>
            <person name="Kurbessoian T."/>
            <person name="Berby B."/>
            <person name="Fontaine J."/>
            <person name="Livny J."/>
            <person name="Gnirke A."/>
            <person name="Stajich J.E."/>
            <person name="Cuomo C.A."/>
        </authorList>
    </citation>
    <scope>NUCLEOTIDE SEQUENCE [LARGE SCALE GENOMIC DNA]</scope>
    <source>
        <strain evidence="3">CBS 291.66</strain>
    </source>
</reference>
<sequence length="205" mass="23411">MKADWYEGADSEGGMSQEGEEKRKEVCEEECEKEACEKEKEEPKEVKELLEKYQDCSVKHAGLGRVNAVSHEIKTTTDTPIKSKPYRLTWSEETQLRKELDHLLELGLITPSQGEWTSPVLFVATKDGSLRLCVDYRRLNKITVKDHFPLPFIEELVDSMGGARYFSTLDAASVYWQVPMHEDSIPKTGFVTKYGVFDWCVLPLA</sequence>